<dbReference type="SUPFAM" id="SSF55021">
    <property type="entry name" value="ACT-like"/>
    <property type="match status" value="1"/>
</dbReference>
<keyword evidence="4" id="KW-0057">Aromatic amino acid biosynthesis</keyword>
<dbReference type="InterPro" id="IPR008242">
    <property type="entry name" value="Chor_mutase/pphenate_deHydtase"/>
</dbReference>
<dbReference type="Pfam" id="PF01842">
    <property type="entry name" value="ACT"/>
    <property type="match status" value="1"/>
</dbReference>
<dbReference type="AlphaFoldDB" id="A0A6J7D8S5"/>
<evidence type="ECO:0000256" key="7">
    <source>
        <dbReference type="ARBA" id="ARBA00047848"/>
    </source>
</evidence>
<dbReference type="UniPathway" id="UPA00121">
    <property type="reaction ID" value="UER00345"/>
</dbReference>
<dbReference type="GO" id="GO:0009094">
    <property type="term" value="P:L-phenylalanine biosynthetic process"/>
    <property type="evidence" value="ECO:0007669"/>
    <property type="project" value="UniProtKB-UniPathway"/>
</dbReference>
<dbReference type="InterPro" id="IPR001086">
    <property type="entry name" value="Preph_deHydtase"/>
</dbReference>
<dbReference type="FunFam" id="3.30.70.260:FF:000012">
    <property type="entry name" value="Prephenate dehydratase"/>
    <property type="match status" value="1"/>
</dbReference>
<evidence type="ECO:0000256" key="8">
    <source>
        <dbReference type="SAM" id="MobiDB-lite"/>
    </source>
</evidence>
<evidence type="ECO:0000256" key="4">
    <source>
        <dbReference type="ARBA" id="ARBA00023141"/>
    </source>
</evidence>
<evidence type="ECO:0000256" key="6">
    <source>
        <dbReference type="ARBA" id="ARBA00023239"/>
    </source>
</evidence>
<feature type="domain" description="ACT" evidence="10">
    <location>
        <begin position="195"/>
        <end position="272"/>
    </location>
</feature>
<dbReference type="PROSITE" id="PS00857">
    <property type="entry name" value="PREPHENATE_DEHYDR_1"/>
    <property type="match status" value="1"/>
</dbReference>
<keyword evidence="5" id="KW-0584">Phenylalanine biosynthesis</keyword>
<evidence type="ECO:0000259" key="9">
    <source>
        <dbReference type="PROSITE" id="PS51171"/>
    </source>
</evidence>
<dbReference type="InterPro" id="IPR002912">
    <property type="entry name" value="ACT_dom"/>
</dbReference>
<name>A0A6J7D8S5_9ZZZZ</name>
<dbReference type="CDD" id="cd13632">
    <property type="entry name" value="PBP2_Aa-PDT_like"/>
    <property type="match status" value="1"/>
</dbReference>
<evidence type="ECO:0000256" key="5">
    <source>
        <dbReference type="ARBA" id="ARBA00023222"/>
    </source>
</evidence>
<feature type="domain" description="Prephenate dehydratase" evidence="9">
    <location>
        <begin position="3"/>
        <end position="180"/>
    </location>
</feature>
<proteinExistence type="predicted"/>
<accession>A0A6J7D8S5</accession>
<dbReference type="EC" id="4.2.1.51" evidence="2"/>
<dbReference type="PROSITE" id="PS51671">
    <property type="entry name" value="ACT"/>
    <property type="match status" value="1"/>
</dbReference>
<dbReference type="Gene3D" id="3.30.70.260">
    <property type="match status" value="1"/>
</dbReference>
<protein>
    <recommendedName>
        <fullName evidence="2">prephenate dehydratase</fullName>
        <ecNumber evidence="2">4.2.1.51</ecNumber>
    </recommendedName>
</protein>
<evidence type="ECO:0000313" key="11">
    <source>
        <dbReference type="EMBL" id="CAB4866000.1"/>
    </source>
</evidence>
<dbReference type="NCBIfam" id="NF008865">
    <property type="entry name" value="PRK11898.1"/>
    <property type="match status" value="1"/>
</dbReference>
<sequence>MTRIAFLGPEGTFTEKAATEVVAPDPELIPFHTVLAELDAVRSGEVDIAVVAFENSVEGSVPISLDGLATGEPLVIVAEVVLPVSFALLVRPGTSLDAIKTVAAHSHAEPQCRSWLRTHVPTAVFEPAASNADAAREVQAGRWDAALAGAFAAPRYGLEVLVDGIHDVEGAQTRFVVVRKPQAPPPPTGADKTTMVLFPHDDHPGGLLEILAEFAKQSINLARLESRPTGDGLGQYCFSIDAEGHVDDEAMGKALVGLRQMCADIRYLGSYPRATSDPPKANRGSQSQSGINADAWLSQIRKGEPS</sequence>
<evidence type="ECO:0000256" key="1">
    <source>
        <dbReference type="ARBA" id="ARBA00004741"/>
    </source>
</evidence>
<dbReference type="PANTHER" id="PTHR21022">
    <property type="entry name" value="PREPHENATE DEHYDRATASE P PROTEIN"/>
    <property type="match status" value="1"/>
</dbReference>
<dbReference type="Pfam" id="PF00800">
    <property type="entry name" value="PDT"/>
    <property type="match status" value="1"/>
</dbReference>
<dbReference type="InterPro" id="IPR045865">
    <property type="entry name" value="ACT-like_dom_sf"/>
</dbReference>
<dbReference type="InterPro" id="IPR018528">
    <property type="entry name" value="Preph_deHydtase_CS"/>
</dbReference>
<gene>
    <name evidence="11" type="ORF">UFOPK3401_00527</name>
</gene>
<dbReference type="PIRSF" id="PIRSF001500">
    <property type="entry name" value="Chor_mut_pdt_Ppr"/>
    <property type="match status" value="1"/>
</dbReference>
<dbReference type="FunFam" id="3.40.190.10:FF:000064">
    <property type="entry name" value="Prephenate dehydratase"/>
    <property type="match status" value="1"/>
</dbReference>
<comment type="catalytic activity">
    <reaction evidence="7">
        <text>prephenate + H(+) = 3-phenylpyruvate + CO2 + H2O</text>
        <dbReference type="Rhea" id="RHEA:21648"/>
        <dbReference type="ChEBI" id="CHEBI:15377"/>
        <dbReference type="ChEBI" id="CHEBI:15378"/>
        <dbReference type="ChEBI" id="CHEBI:16526"/>
        <dbReference type="ChEBI" id="CHEBI:18005"/>
        <dbReference type="ChEBI" id="CHEBI:29934"/>
        <dbReference type="EC" id="4.2.1.51"/>
    </reaction>
</comment>
<evidence type="ECO:0000259" key="10">
    <source>
        <dbReference type="PROSITE" id="PS51671"/>
    </source>
</evidence>
<dbReference type="PANTHER" id="PTHR21022:SF19">
    <property type="entry name" value="PREPHENATE DEHYDRATASE-RELATED"/>
    <property type="match status" value="1"/>
</dbReference>
<dbReference type="EMBL" id="CAFBLM010000016">
    <property type="protein sequence ID" value="CAB4866000.1"/>
    <property type="molecule type" value="Genomic_DNA"/>
</dbReference>
<dbReference type="SUPFAM" id="SSF53850">
    <property type="entry name" value="Periplasmic binding protein-like II"/>
    <property type="match status" value="1"/>
</dbReference>
<keyword evidence="6" id="KW-0456">Lyase</keyword>
<dbReference type="GO" id="GO:0005737">
    <property type="term" value="C:cytoplasm"/>
    <property type="evidence" value="ECO:0007669"/>
    <property type="project" value="TreeGrafter"/>
</dbReference>
<evidence type="ECO:0000256" key="2">
    <source>
        <dbReference type="ARBA" id="ARBA00013147"/>
    </source>
</evidence>
<reference evidence="11" key="1">
    <citation type="submission" date="2020-05" db="EMBL/GenBank/DDBJ databases">
        <authorList>
            <person name="Chiriac C."/>
            <person name="Salcher M."/>
            <person name="Ghai R."/>
            <person name="Kavagutti S V."/>
        </authorList>
    </citation>
    <scope>NUCLEOTIDE SEQUENCE</scope>
</reference>
<comment type="pathway">
    <text evidence="1">Amino-acid biosynthesis; L-phenylalanine biosynthesis; phenylpyruvate from prephenate: step 1/1.</text>
</comment>
<dbReference type="GO" id="GO:0004664">
    <property type="term" value="F:prephenate dehydratase activity"/>
    <property type="evidence" value="ECO:0007669"/>
    <property type="project" value="UniProtKB-EC"/>
</dbReference>
<feature type="region of interest" description="Disordered" evidence="8">
    <location>
        <begin position="272"/>
        <end position="306"/>
    </location>
</feature>
<evidence type="ECO:0000256" key="3">
    <source>
        <dbReference type="ARBA" id="ARBA00022605"/>
    </source>
</evidence>
<organism evidence="11">
    <name type="scientific">freshwater metagenome</name>
    <dbReference type="NCBI Taxonomy" id="449393"/>
    <lineage>
        <taxon>unclassified sequences</taxon>
        <taxon>metagenomes</taxon>
        <taxon>ecological metagenomes</taxon>
    </lineage>
</organism>
<dbReference type="PROSITE" id="PS51171">
    <property type="entry name" value="PREPHENATE_DEHYDR_3"/>
    <property type="match status" value="1"/>
</dbReference>
<dbReference type="Gene3D" id="3.40.190.10">
    <property type="entry name" value="Periplasmic binding protein-like II"/>
    <property type="match status" value="2"/>
</dbReference>
<keyword evidence="3" id="KW-0028">Amino-acid biosynthesis</keyword>
<dbReference type="CDD" id="cd04905">
    <property type="entry name" value="ACT_CM-PDT"/>
    <property type="match status" value="1"/>
</dbReference>